<reference evidence="1 2" key="1">
    <citation type="submission" date="2018-06" db="EMBL/GenBank/DDBJ databases">
        <title>Genomic Encyclopedia of Type Strains, Phase III (KMG-III): the genomes of soil and plant-associated and newly described type strains.</title>
        <authorList>
            <person name="Whitman W."/>
        </authorList>
    </citation>
    <scope>NUCLEOTIDE SEQUENCE [LARGE SCALE GENOMIC DNA]</scope>
    <source>
        <strain evidence="1 2">CECT 7646</strain>
    </source>
</reference>
<comment type="caution">
    <text evidence="1">The sequence shown here is derived from an EMBL/GenBank/DDBJ whole genome shotgun (WGS) entry which is preliminary data.</text>
</comment>
<sequence length="63" mass="6894">MTNPFDFSSARIAEQARADVARAPRKNVGVSDLTATGVDRLSVVALIKDLKAVDFSMRFLRTP</sequence>
<evidence type="ECO:0000313" key="2">
    <source>
        <dbReference type="Proteomes" id="UP000247540"/>
    </source>
</evidence>
<organism evidence="1 2">
    <name type="scientific">Xylophilus ampelinus</name>
    <dbReference type="NCBI Taxonomy" id="54067"/>
    <lineage>
        <taxon>Bacteria</taxon>
        <taxon>Pseudomonadati</taxon>
        <taxon>Pseudomonadota</taxon>
        <taxon>Betaproteobacteria</taxon>
        <taxon>Burkholderiales</taxon>
        <taxon>Xylophilus</taxon>
    </lineage>
</organism>
<gene>
    <name evidence="1" type="ORF">DFQ15_11868</name>
</gene>
<name>A0A318SKC9_9BURK</name>
<dbReference type="EMBL" id="QJTC01000018">
    <property type="protein sequence ID" value="PYE75942.1"/>
    <property type="molecule type" value="Genomic_DNA"/>
</dbReference>
<proteinExistence type="predicted"/>
<protein>
    <submittedName>
        <fullName evidence="1">Uncharacterized protein</fullName>
    </submittedName>
</protein>
<keyword evidence="2" id="KW-1185">Reference proteome</keyword>
<accession>A0A318SKC9</accession>
<dbReference type="AlphaFoldDB" id="A0A318SKC9"/>
<evidence type="ECO:0000313" key="1">
    <source>
        <dbReference type="EMBL" id="PYE75942.1"/>
    </source>
</evidence>
<dbReference type="Proteomes" id="UP000247540">
    <property type="component" value="Unassembled WGS sequence"/>
</dbReference>
<dbReference type="RefSeq" id="WP_233504464.1">
    <property type="nucleotide sequence ID" value="NZ_JAMOFZ010000018.1"/>
</dbReference>